<dbReference type="EMBL" id="BMYO01000003">
    <property type="protein sequence ID" value="GHD59841.1"/>
    <property type="molecule type" value="Genomic_DNA"/>
</dbReference>
<dbReference type="SUPFAM" id="SSF51322">
    <property type="entry name" value="Cyanovirin-N"/>
    <property type="match status" value="1"/>
</dbReference>
<sequence>MRVAVLFSLVVVLLLPACGPTNKSESADALQPKVANTCTPSQVRGSYADSCYDCGFDVPEERVNYIGTLYCACRQRGGGAHGTRIDLQSCPSCVFSNDNGHLVCGEI</sequence>
<dbReference type="InterPro" id="IPR036673">
    <property type="entry name" value="Cyanovirin-N_sf"/>
</dbReference>
<keyword evidence="1" id="KW-0732">Signal</keyword>
<feature type="signal peptide" evidence="1">
    <location>
        <begin position="1"/>
        <end position="23"/>
    </location>
</feature>
<protein>
    <submittedName>
        <fullName evidence="2">Uncharacterized protein</fullName>
    </submittedName>
</protein>
<evidence type="ECO:0000313" key="3">
    <source>
        <dbReference type="Proteomes" id="UP000604737"/>
    </source>
</evidence>
<evidence type="ECO:0000313" key="2">
    <source>
        <dbReference type="EMBL" id="GHD59841.1"/>
    </source>
</evidence>
<organism evidence="2 3">
    <name type="scientific">Jeongeupia chitinilytica</name>
    <dbReference type="NCBI Taxonomy" id="1041641"/>
    <lineage>
        <taxon>Bacteria</taxon>
        <taxon>Pseudomonadati</taxon>
        <taxon>Pseudomonadota</taxon>
        <taxon>Betaproteobacteria</taxon>
        <taxon>Neisseriales</taxon>
        <taxon>Chitinibacteraceae</taxon>
        <taxon>Jeongeupia</taxon>
    </lineage>
</organism>
<keyword evidence="3" id="KW-1185">Reference proteome</keyword>
<accession>A0ABQ3GZ75</accession>
<dbReference type="Gene3D" id="2.30.60.10">
    <property type="entry name" value="Cyanovirin-N"/>
    <property type="match status" value="1"/>
</dbReference>
<feature type="chain" id="PRO_5047203688" evidence="1">
    <location>
        <begin position="24"/>
        <end position="107"/>
    </location>
</feature>
<proteinExistence type="predicted"/>
<comment type="caution">
    <text evidence="2">The sequence shown here is derived from an EMBL/GenBank/DDBJ whole genome shotgun (WGS) entry which is preliminary data.</text>
</comment>
<dbReference type="Proteomes" id="UP000604737">
    <property type="component" value="Unassembled WGS sequence"/>
</dbReference>
<evidence type="ECO:0000256" key="1">
    <source>
        <dbReference type="SAM" id="SignalP"/>
    </source>
</evidence>
<reference evidence="3" key="1">
    <citation type="journal article" date="2019" name="Int. J. Syst. Evol. Microbiol.">
        <title>The Global Catalogue of Microorganisms (GCM) 10K type strain sequencing project: providing services to taxonomists for standard genome sequencing and annotation.</title>
        <authorList>
            <consortium name="The Broad Institute Genomics Platform"/>
            <consortium name="The Broad Institute Genome Sequencing Center for Infectious Disease"/>
            <person name="Wu L."/>
            <person name="Ma J."/>
        </authorList>
    </citation>
    <scope>NUCLEOTIDE SEQUENCE [LARGE SCALE GENOMIC DNA]</scope>
    <source>
        <strain evidence="3">KCTC 23701</strain>
    </source>
</reference>
<name>A0ABQ3GZ75_9NEIS</name>
<gene>
    <name evidence="2" type="ORF">GCM10007350_11730</name>
</gene>
<dbReference type="RefSeq" id="WP_189459250.1">
    <property type="nucleotide sequence ID" value="NZ_BMYO01000003.1"/>
</dbReference>